<dbReference type="AlphaFoldDB" id="A0A5Q4YWN9"/>
<evidence type="ECO:0000313" key="1">
    <source>
        <dbReference type="EMBL" id="VVD30912.1"/>
    </source>
</evidence>
<protein>
    <submittedName>
        <fullName evidence="1">Uncharacterized protein</fullName>
    </submittedName>
</protein>
<dbReference type="Proteomes" id="UP000325811">
    <property type="component" value="Plasmid pI"/>
</dbReference>
<evidence type="ECO:0000313" key="2">
    <source>
        <dbReference type="Proteomes" id="UP000325811"/>
    </source>
</evidence>
<name>A0A5Q4YWN9_9BURK</name>
<reference evidence="1 2" key="1">
    <citation type="submission" date="2019-08" db="EMBL/GenBank/DDBJ databases">
        <authorList>
            <person name="Herpell B J."/>
        </authorList>
    </citation>
    <scope>NUCLEOTIDE SEQUENCE [LARGE SCALE GENOMIC DNA]</scope>
    <source>
        <strain evidence="2">Msb3</strain>
        <plasmid evidence="1 2">pI</plasmid>
    </source>
</reference>
<keyword evidence="1" id="KW-0614">Plasmid</keyword>
<dbReference type="KEGG" id="pdio:PDMSB3_0076.2"/>
<keyword evidence="2" id="KW-1185">Reference proteome</keyword>
<organism evidence="1 2">
    <name type="scientific">Paraburkholderia dioscoreae</name>
    <dbReference type="NCBI Taxonomy" id="2604047"/>
    <lineage>
        <taxon>Bacteria</taxon>
        <taxon>Pseudomonadati</taxon>
        <taxon>Pseudomonadota</taxon>
        <taxon>Betaproteobacteria</taxon>
        <taxon>Burkholderiales</taxon>
        <taxon>Burkholderiaceae</taxon>
        <taxon>Paraburkholderia</taxon>
    </lineage>
</organism>
<dbReference type="EMBL" id="LR699555">
    <property type="protein sequence ID" value="VVD30912.1"/>
    <property type="molecule type" value="Genomic_DNA"/>
</dbReference>
<dbReference type="RefSeq" id="WP_165189854.1">
    <property type="nucleotide sequence ID" value="NZ_LR699555.1"/>
</dbReference>
<accession>A0A5Q4YWN9</accession>
<gene>
    <name evidence="1" type="ORF">PDMSB3_0076</name>
</gene>
<proteinExistence type="predicted"/>
<sequence length="164" mass="17622">MTEQTKIRFRAVTTSTNDTVAAILAYAKSPHLKELRLAVTQAYRYEVELKGADNNLLQNSPILQAVAVLALPYVPGENVTVVIDSSEISAQRSARASELKGLLGALLALNLAPGKLTYSLTPVVATNHLAVAEAEQAILGTDYAQLATAADEDDLLQRMQYKPS</sequence>
<geneLocation type="plasmid" evidence="1 2">
    <name>pI</name>
</geneLocation>